<evidence type="ECO:0000256" key="3">
    <source>
        <dbReference type="ARBA" id="ARBA00022723"/>
    </source>
</evidence>
<evidence type="ECO:0000313" key="6">
    <source>
        <dbReference type="EMBL" id="MDC9032178.1"/>
    </source>
</evidence>
<gene>
    <name evidence="6" type="ORF">M8044_000400</name>
</gene>
<evidence type="ECO:0000313" key="7">
    <source>
        <dbReference type="Proteomes" id="UP001221763"/>
    </source>
</evidence>
<accession>A0ABT5LC85</accession>
<dbReference type="Gene3D" id="3.40.50.1980">
    <property type="entry name" value="Nitrogenase molybdenum iron protein domain"/>
    <property type="match status" value="2"/>
</dbReference>
<keyword evidence="4" id="KW-0732">Signal</keyword>
<dbReference type="RefSeq" id="WP_273585381.1">
    <property type="nucleotide sequence ID" value="NZ_JANHJP010000007.1"/>
</dbReference>
<sequence length="364" mass="42192">MSKIFRKYFYNFLIIISVTSFILIIPIYSLFTLNKENNNQDKKILTTTTMLYDAVKHLIGDVDEEEDPKLEYQKIENISIDVLMGIGIDPHNYKTKLSDRNKIKKADLLIVNGLHLEAKMLEAFDQLLSKNTSSKFWKAGEESLEKKDKLTEENSKDCDPHIWFNIDLWIKIVGKLKEQIKTIILSKEGQDKLDNNLKIFQTELKKTRYYIIEKMKKLKEKIENNGKNKFIIVTAHDAFSYWQNFSEYHYCSFELKSIQGISTQTEASTSTIINLAKELADNNVKAIFTESSMPKNSLESLKEEVDTLKKQKGLEPIRIPDVELYSDSLGANDKKEEFGGKQYKHSTYIGAFLNNLRVIEENLL</sequence>
<evidence type="ECO:0000256" key="5">
    <source>
        <dbReference type="SAM" id="Phobius"/>
    </source>
</evidence>
<name>A0ABT5LC85_9MOLU</name>
<keyword evidence="7" id="KW-1185">Reference proteome</keyword>
<protein>
    <submittedName>
        <fullName evidence="6">Zinc ABC transporter substrate-binding protein</fullName>
    </submittedName>
</protein>
<evidence type="ECO:0000256" key="2">
    <source>
        <dbReference type="ARBA" id="ARBA00022448"/>
    </source>
</evidence>
<dbReference type="InterPro" id="IPR050492">
    <property type="entry name" value="Bact_metal-bind_prot9"/>
</dbReference>
<dbReference type="InterPro" id="IPR006127">
    <property type="entry name" value="ZnuA-like"/>
</dbReference>
<keyword evidence="2" id="KW-0813">Transport</keyword>
<dbReference type="PANTHER" id="PTHR42953">
    <property type="entry name" value="HIGH-AFFINITY ZINC UPTAKE SYSTEM PROTEIN ZNUA-RELATED"/>
    <property type="match status" value="1"/>
</dbReference>
<evidence type="ECO:0000256" key="4">
    <source>
        <dbReference type="ARBA" id="ARBA00022729"/>
    </source>
</evidence>
<proteinExistence type="predicted"/>
<dbReference type="Pfam" id="PF01297">
    <property type="entry name" value="ZnuA"/>
    <property type="match status" value="1"/>
</dbReference>
<dbReference type="SUPFAM" id="SSF53807">
    <property type="entry name" value="Helical backbone' metal receptor"/>
    <property type="match status" value="1"/>
</dbReference>
<comment type="caution">
    <text evidence="6">The sequence shown here is derived from an EMBL/GenBank/DDBJ whole genome shotgun (WGS) entry which is preliminary data.</text>
</comment>
<reference evidence="6 7" key="1">
    <citation type="journal article" date="2023" name="Plant">
        <title>Draft Genome Sequence Resource of CBPPT1, a 'Candidatus Phytoplasma trifolii'-Related Strain Associated with Potato Purple Top Disease in the Columbia Basin, U.S.A.</title>
        <authorList>
            <person name="Wei W."/>
            <person name="Shao J."/>
            <person name="Bottner-Parker K.D."/>
            <person name="Zhao Y."/>
        </authorList>
    </citation>
    <scope>NUCLEOTIDE SEQUENCE [LARGE SCALE GENOMIC DNA]</scope>
    <source>
        <strain evidence="6 7">CBPPT1</strain>
    </source>
</reference>
<evidence type="ECO:0000256" key="1">
    <source>
        <dbReference type="ARBA" id="ARBA00004196"/>
    </source>
</evidence>
<keyword evidence="3" id="KW-0479">Metal-binding</keyword>
<dbReference type="Proteomes" id="UP001221763">
    <property type="component" value="Unassembled WGS sequence"/>
</dbReference>
<organism evidence="6 7">
    <name type="scientific">Columbia Basin potato purple top phytoplasma</name>
    <dbReference type="NCBI Taxonomy" id="307134"/>
    <lineage>
        <taxon>Bacteria</taxon>
        <taxon>Bacillati</taxon>
        <taxon>Mycoplasmatota</taxon>
        <taxon>Mollicutes</taxon>
        <taxon>Acholeplasmatales</taxon>
        <taxon>Acholeplasmataceae</taxon>
        <taxon>Candidatus Phytoplasma</taxon>
        <taxon>16SrVI (Clover proliferation group)</taxon>
    </lineage>
</organism>
<keyword evidence="5" id="KW-1133">Transmembrane helix</keyword>
<dbReference type="PANTHER" id="PTHR42953:SF1">
    <property type="entry name" value="METAL-BINDING PROTEIN HI_0362-RELATED"/>
    <property type="match status" value="1"/>
</dbReference>
<keyword evidence="5" id="KW-0812">Transmembrane</keyword>
<feature type="transmembrane region" description="Helical" evidence="5">
    <location>
        <begin position="12"/>
        <end position="31"/>
    </location>
</feature>
<dbReference type="EMBL" id="JANHJP010000007">
    <property type="protein sequence ID" value="MDC9032178.1"/>
    <property type="molecule type" value="Genomic_DNA"/>
</dbReference>
<comment type="subcellular location">
    <subcellularLocation>
        <location evidence="1">Cell envelope</location>
    </subcellularLocation>
</comment>
<keyword evidence="5" id="KW-0472">Membrane</keyword>